<comment type="similarity">
    <text evidence="1">Belongs to the NAD(P)-dependent epimerase/dehydratase family.</text>
</comment>
<evidence type="ECO:0000313" key="3">
    <source>
        <dbReference type="EMBL" id="ADP31436.1"/>
    </source>
</evidence>
<dbReference type="Gene3D" id="3.40.50.720">
    <property type="entry name" value="NAD(P)-binding Rossmann-like Domain"/>
    <property type="match status" value="1"/>
</dbReference>
<proteinExistence type="inferred from homology"/>
<dbReference type="EMBL" id="CP002207">
    <property type="protein sequence ID" value="ADP31436.1"/>
    <property type="molecule type" value="Genomic_DNA"/>
</dbReference>
<protein>
    <submittedName>
        <fullName evidence="3">NAD-dependent epimerase/dehydratase</fullName>
    </submittedName>
</protein>
<dbReference type="Proteomes" id="UP000006867">
    <property type="component" value="Chromosome"/>
</dbReference>
<keyword evidence="4" id="KW-1185">Reference proteome</keyword>
<reference evidence="3 4" key="1">
    <citation type="journal article" date="2011" name="Front. Microbiol.">
        <title>Genomic signatures of strain selection and enhancement in Bacillus atrophaeus var. globigii, a historical biowarfare simulant.</title>
        <authorList>
            <person name="Gibbons H.S."/>
            <person name="Broomall S.M."/>
            <person name="McNew L.A."/>
            <person name="Daligault H."/>
            <person name="Chapman C."/>
            <person name="Bruce D."/>
            <person name="Karavis M."/>
            <person name="Krepps M."/>
            <person name="McGregor P.A."/>
            <person name="Hong C."/>
            <person name="Park K.H."/>
            <person name="Akmal A."/>
            <person name="Feldman A."/>
            <person name="Lin J.S."/>
            <person name="Chang W.E."/>
            <person name="Higgs B.W."/>
            <person name="Demirev P."/>
            <person name="Lindquist J."/>
            <person name="Liem A."/>
            <person name="Fochler E."/>
            <person name="Read T.D."/>
            <person name="Tapia R."/>
            <person name="Johnson S."/>
            <person name="Bishop-Lilly K.A."/>
            <person name="Detter C."/>
            <person name="Han C."/>
            <person name="Sozhamannan S."/>
            <person name="Rosenzweig C.N."/>
            <person name="Skowronski E.W."/>
        </authorList>
    </citation>
    <scope>NUCLEOTIDE SEQUENCE [LARGE SCALE GENOMIC DNA]</scope>
    <source>
        <strain evidence="3 4">1942</strain>
    </source>
</reference>
<dbReference type="SUPFAM" id="SSF51735">
    <property type="entry name" value="NAD(P)-binding Rossmann-fold domains"/>
    <property type="match status" value="1"/>
</dbReference>
<gene>
    <name evidence="3" type="ordered locus">BATR1942_02400</name>
</gene>
<name>A0ABN3Z690_BACA1</name>
<dbReference type="Pfam" id="PF01370">
    <property type="entry name" value="Epimerase"/>
    <property type="match status" value="1"/>
</dbReference>
<dbReference type="PANTHER" id="PTHR43000">
    <property type="entry name" value="DTDP-D-GLUCOSE 4,6-DEHYDRATASE-RELATED"/>
    <property type="match status" value="1"/>
</dbReference>
<feature type="domain" description="NAD-dependent epimerase/dehydratase" evidence="2">
    <location>
        <begin position="26"/>
        <end position="244"/>
    </location>
</feature>
<dbReference type="InterPro" id="IPR036291">
    <property type="entry name" value="NAD(P)-bd_dom_sf"/>
</dbReference>
<dbReference type="InterPro" id="IPR001509">
    <property type="entry name" value="Epimerase_deHydtase"/>
</dbReference>
<sequence length="324" mass="36644">MNQIISEMTLNPNIADMSKGAKMVKVVVTGAAGKIGRWTVRTLLESGHDVIASDKKLREESASKKFIQAELRDYGQVCQLLNGCDAVVHLGNIPTDVRNTSQAIFENNMLVNFNILEACKDFKIPKLVWASSETVLGYPFVPEELSYLPVDEEHPTIVKSSYAMAKRLTEILSDMYSKLINTQIVTLRFANIYEPDEYEKIPTMHWNDQQKDVQKKNAWAYCDVRDAANACRLAIEKSNLGNDVFHITAPDTIMTDLSQDLAKRFFPDVTLKKDIQVHETLMAIDKARKILGYEPRYTWRTVLNNDGTTKALPEDQLALINKSI</sequence>
<organism evidence="3 4">
    <name type="scientific">Bacillus atrophaeus (strain 1942)</name>
    <dbReference type="NCBI Taxonomy" id="720555"/>
    <lineage>
        <taxon>Bacteria</taxon>
        <taxon>Bacillati</taxon>
        <taxon>Bacillota</taxon>
        <taxon>Bacilli</taxon>
        <taxon>Bacillales</taxon>
        <taxon>Bacillaceae</taxon>
        <taxon>Bacillus</taxon>
    </lineage>
</organism>
<evidence type="ECO:0000313" key="4">
    <source>
        <dbReference type="Proteomes" id="UP000006867"/>
    </source>
</evidence>
<accession>A0ABN3Z690</accession>
<evidence type="ECO:0000259" key="2">
    <source>
        <dbReference type="Pfam" id="PF01370"/>
    </source>
</evidence>
<evidence type="ECO:0000256" key="1">
    <source>
        <dbReference type="ARBA" id="ARBA00007637"/>
    </source>
</evidence>